<keyword evidence="2" id="KW-1185">Reference proteome</keyword>
<sequence>MPGLFACGVLEDDPMRLNRIMLYIVFVFRIFRVVG</sequence>
<evidence type="ECO:0000313" key="1">
    <source>
        <dbReference type="EMBL" id="EQA96995.1"/>
    </source>
</evidence>
<dbReference type="AlphaFoldDB" id="T0G020"/>
<dbReference type="Proteomes" id="UP000015524">
    <property type="component" value="Unassembled WGS sequence"/>
</dbReference>
<protein>
    <submittedName>
        <fullName evidence="1">Uncharacterized protein</fullName>
    </submittedName>
</protein>
<proteinExistence type="predicted"/>
<dbReference type="PATRIC" id="fig|1114964.8.peg.293"/>
<gene>
    <name evidence="1" type="ORF">L485_23250</name>
</gene>
<name>T0G020_9SPHN</name>
<dbReference type="EMBL" id="ATIB01000088">
    <property type="protein sequence ID" value="EQA96995.1"/>
    <property type="molecule type" value="Genomic_DNA"/>
</dbReference>
<comment type="caution">
    <text evidence="1">The sequence shown here is derived from an EMBL/GenBank/DDBJ whole genome shotgun (WGS) entry which is preliminary data.</text>
</comment>
<organism evidence="1 2">
    <name type="scientific">Sphingobium baderi LL03</name>
    <dbReference type="NCBI Taxonomy" id="1114964"/>
    <lineage>
        <taxon>Bacteria</taxon>
        <taxon>Pseudomonadati</taxon>
        <taxon>Pseudomonadota</taxon>
        <taxon>Alphaproteobacteria</taxon>
        <taxon>Sphingomonadales</taxon>
        <taxon>Sphingomonadaceae</taxon>
        <taxon>Sphingobium</taxon>
    </lineage>
</organism>
<evidence type="ECO:0000313" key="2">
    <source>
        <dbReference type="Proteomes" id="UP000015524"/>
    </source>
</evidence>
<accession>T0G020</accession>
<reference evidence="1 2" key="1">
    <citation type="journal article" date="2013" name="Genome Announc.">
        <title>Draft Genome Sequence of a Hexachlorocyclohexane-Degrading Bacterium, Sphingobium baderi Strain LL03T.</title>
        <authorList>
            <person name="Kaur J."/>
            <person name="Verma H."/>
            <person name="Tripathi C."/>
            <person name="Khurana J.P."/>
            <person name="Lal R."/>
        </authorList>
    </citation>
    <scope>NUCLEOTIDE SEQUENCE [LARGE SCALE GENOMIC DNA]</scope>
    <source>
        <strain evidence="1 2">LL03</strain>
    </source>
</reference>